<comment type="similarity">
    <text evidence="4 8">Belongs to the glycosyltransferase 1 family. Bacterial/plant glycogen synthase subfamily.</text>
</comment>
<evidence type="ECO:0000256" key="3">
    <source>
        <dbReference type="ARBA" id="ARBA00004964"/>
    </source>
</evidence>
<comment type="catalytic activity">
    <reaction evidence="1 8">
        <text>[(1-&gt;4)-alpha-D-glucosyl](n) + ADP-alpha-D-glucose = [(1-&gt;4)-alpha-D-glucosyl](n+1) + ADP + H(+)</text>
        <dbReference type="Rhea" id="RHEA:18189"/>
        <dbReference type="Rhea" id="RHEA-COMP:9584"/>
        <dbReference type="Rhea" id="RHEA-COMP:9587"/>
        <dbReference type="ChEBI" id="CHEBI:15378"/>
        <dbReference type="ChEBI" id="CHEBI:15444"/>
        <dbReference type="ChEBI" id="CHEBI:57498"/>
        <dbReference type="ChEBI" id="CHEBI:456216"/>
        <dbReference type="EC" id="2.4.1.21"/>
    </reaction>
</comment>
<reference evidence="11 12" key="1">
    <citation type="submission" date="2015-11" db="EMBL/GenBank/DDBJ databases">
        <authorList>
            <person name="Lin W."/>
        </authorList>
    </citation>
    <scope>NUCLEOTIDE SEQUENCE [LARGE SCALE GENOMIC DNA]</scope>
    <source>
        <strain evidence="11 12">HCH-1</strain>
    </source>
</reference>
<dbReference type="InterPro" id="IPR011835">
    <property type="entry name" value="GS/SS"/>
</dbReference>
<dbReference type="NCBIfam" id="TIGR02095">
    <property type="entry name" value="glgA"/>
    <property type="match status" value="1"/>
</dbReference>
<feature type="domain" description="Glycosyl transferase family 1" evidence="9">
    <location>
        <begin position="297"/>
        <end position="452"/>
    </location>
</feature>
<dbReference type="PANTHER" id="PTHR46083:SF1">
    <property type="entry name" value="GLYCOGEN SYNTHASE 2-RELATED"/>
    <property type="match status" value="1"/>
</dbReference>
<dbReference type="EMBL" id="LNQR01000034">
    <property type="protein sequence ID" value="KWT90960.1"/>
    <property type="molecule type" value="Genomic_DNA"/>
</dbReference>
<evidence type="ECO:0000256" key="8">
    <source>
        <dbReference type="HAMAP-Rule" id="MF_00484"/>
    </source>
</evidence>
<evidence type="ECO:0000259" key="10">
    <source>
        <dbReference type="Pfam" id="PF08323"/>
    </source>
</evidence>
<dbReference type="HAMAP" id="MF_00484">
    <property type="entry name" value="Glycogen_synth"/>
    <property type="match status" value="1"/>
</dbReference>
<name>A0ABR5SIB1_9BACT</name>
<keyword evidence="12" id="KW-1185">Reference proteome</keyword>
<evidence type="ECO:0000313" key="11">
    <source>
        <dbReference type="EMBL" id="KWT90960.1"/>
    </source>
</evidence>
<dbReference type="NCBIfam" id="NF001905">
    <property type="entry name" value="PRK00654.2-4"/>
    <property type="match status" value="1"/>
</dbReference>
<proteinExistence type="inferred from homology"/>
<accession>A0ABR5SIB1</accession>
<evidence type="ECO:0000256" key="6">
    <source>
        <dbReference type="ARBA" id="ARBA00022679"/>
    </source>
</evidence>
<keyword evidence="6 8" id="KW-0808">Transferase</keyword>
<evidence type="ECO:0000256" key="5">
    <source>
        <dbReference type="ARBA" id="ARBA00022676"/>
    </source>
</evidence>
<evidence type="ECO:0000256" key="1">
    <source>
        <dbReference type="ARBA" id="ARBA00001478"/>
    </source>
</evidence>
<dbReference type="PANTHER" id="PTHR46083">
    <property type="match status" value="1"/>
</dbReference>
<dbReference type="SUPFAM" id="SSF53756">
    <property type="entry name" value="UDP-Glycosyltransferase/glycogen phosphorylase"/>
    <property type="match status" value="1"/>
</dbReference>
<dbReference type="CDD" id="cd03791">
    <property type="entry name" value="GT5_Glycogen_synthase_DULL1-like"/>
    <property type="match status" value="1"/>
</dbReference>
<dbReference type="InterPro" id="IPR013534">
    <property type="entry name" value="Starch_synth_cat_dom"/>
</dbReference>
<dbReference type="InterPro" id="IPR001296">
    <property type="entry name" value="Glyco_trans_1"/>
</dbReference>
<dbReference type="EC" id="2.4.1.21" evidence="8"/>
<dbReference type="Proteomes" id="UP000060487">
    <property type="component" value="Unassembled WGS sequence"/>
</dbReference>
<dbReference type="Pfam" id="PF08323">
    <property type="entry name" value="Glyco_transf_5"/>
    <property type="match status" value="1"/>
</dbReference>
<comment type="pathway">
    <text evidence="3 8">Glycan biosynthesis; glycogen biosynthesis.</text>
</comment>
<keyword evidence="7 8" id="KW-0320">Glycogen biosynthesis</keyword>
<sequence length="493" mass="55890">MYVVMIASECAPVSKVGGLADVVDGLSRELANKGHKVEVILPYYDCMNLSTIGAAINDFQNNSVQVSVQCNGKQLLSTVHSAVIHDNECFFIKPHSQERYFDRGIYYGQRDDDERFTVFCLSAVEFLSETGRRPDVIHCHDWQSALVPVLLKTKHRHSALSQTKTCYTIHNIWHQGKTSEKVLKMADLEQVVTGKDSIVDDSDHAYINLMKGGITYSDIITTVSPKYASETMTNQMGEGMQKTLSKYSDKYTGIINGVDYDSWSPATDKLIPFNYDIDSIEDKYKNKEHMRKKMSMKQDFKPIVSVVGRLDMQKGVHLIRHALLYSLNNGMQFVLLGSSPDKEIDIYFHHLKHYLKDNHDCHIHLSHDEELAHLIYAGADMILIPSLFEPCGLTQMIAMRYGTVPVVRNTGGLSDTVFDAEVSVKPVTDRNGFSFDDFSYDAVSLALKRASMTWHEKPHTFREIMLTGMRTDYSWGASADKYLSLYNRISGKW</sequence>
<evidence type="ECO:0000259" key="9">
    <source>
        <dbReference type="Pfam" id="PF00534"/>
    </source>
</evidence>
<comment type="function">
    <text evidence="2 8">Synthesizes alpha-1,4-glucan chains using ADP-glucose.</text>
</comment>
<gene>
    <name evidence="8" type="primary">glgA</name>
    <name evidence="11" type="ORF">ASN18_1044</name>
</gene>
<evidence type="ECO:0000256" key="4">
    <source>
        <dbReference type="ARBA" id="ARBA00010281"/>
    </source>
</evidence>
<dbReference type="Gene3D" id="3.40.50.2000">
    <property type="entry name" value="Glycogen Phosphorylase B"/>
    <property type="match status" value="2"/>
</dbReference>
<evidence type="ECO:0000256" key="2">
    <source>
        <dbReference type="ARBA" id="ARBA00002764"/>
    </source>
</evidence>
<comment type="caution">
    <text evidence="11">The sequence shown here is derived from an EMBL/GenBank/DDBJ whole genome shotgun (WGS) entry which is preliminary data.</text>
</comment>
<dbReference type="Pfam" id="PF00534">
    <property type="entry name" value="Glycos_transf_1"/>
    <property type="match status" value="1"/>
</dbReference>
<feature type="domain" description="Starch synthase catalytic" evidence="10">
    <location>
        <begin position="3"/>
        <end position="245"/>
    </location>
</feature>
<organism evidence="11 12">
    <name type="scientific">Candidatus Magnetominusculus xianensis</name>
    <dbReference type="NCBI Taxonomy" id="1748249"/>
    <lineage>
        <taxon>Bacteria</taxon>
        <taxon>Pseudomonadati</taxon>
        <taxon>Nitrospirota</taxon>
        <taxon>Nitrospiria</taxon>
        <taxon>Nitrospirales</taxon>
        <taxon>Nitrospiraceae</taxon>
        <taxon>Candidatus Magnetominusculus</taxon>
    </lineage>
</organism>
<evidence type="ECO:0000256" key="7">
    <source>
        <dbReference type="ARBA" id="ARBA00023056"/>
    </source>
</evidence>
<dbReference type="GO" id="GO:0009011">
    <property type="term" value="F:alpha-1,4-glucan glucosyltransferase (ADP-glucose donor) activity"/>
    <property type="evidence" value="ECO:0007669"/>
    <property type="project" value="UniProtKB-EC"/>
</dbReference>
<protein>
    <recommendedName>
        <fullName evidence="8">Glycogen synthase</fullName>
        <ecNumber evidence="8">2.4.1.21</ecNumber>
    </recommendedName>
    <alternativeName>
        <fullName evidence="8">Starch [bacterial glycogen] synthase</fullName>
    </alternativeName>
</protein>
<feature type="binding site" evidence="8">
    <location>
        <position position="15"/>
    </location>
    <ligand>
        <name>ADP-alpha-D-glucose</name>
        <dbReference type="ChEBI" id="CHEBI:57498"/>
    </ligand>
</feature>
<keyword evidence="5 8" id="KW-0328">Glycosyltransferase</keyword>
<evidence type="ECO:0000313" key="12">
    <source>
        <dbReference type="Proteomes" id="UP000060487"/>
    </source>
</evidence>